<dbReference type="CDD" id="cd05233">
    <property type="entry name" value="SDR_c"/>
    <property type="match status" value="1"/>
</dbReference>
<comment type="similarity">
    <text evidence="1">Belongs to the short-chain dehydrogenases/reductases (SDR) family.</text>
</comment>
<evidence type="ECO:0000256" key="2">
    <source>
        <dbReference type="ARBA" id="ARBA00023002"/>
    </source>
</evidence>
<gene>
    <name evidence="3" type="ORF">CQW29_20520</name>
</gene>
<dbReference type="SUPFAM" id="SSF51735">
    <property type="entry name" value="NAD(P)-binding Rossmann-fold domains"/>
    <property type="match status" value="1"/>
</dbReference>
<accession>A0A2S9I764</accession>
<protein>
    <submittedName>
        <fullName evidence="3">Short-chain dehydrogenase</fullName>
    </submittedName>
</protein>
<dbReference type="InterPro" id="IPR051122">
    <property type="entry name" value="SDR_DHRS6-like"/>
</dbReference>
<evidence type="ECO:0000313" key="4">
    <source>
        <dbReference type="Proteomes" id="UP000239181"/>
    </source>
</evidence>
<dbReference type="PANTHER" id="PTHR43477">
    <property type="entry name" value="DIHYDROANTICAPSIN 7-DEHYDROGENASE"/>
    <property type="match status" value="1"/>
</dbReference>
<dbReference type="Proteomes" id="UP000239181">
    <property type="component" value="Unassembled WGS sequence"/>
</dbReference>
<name>A0A2S9I764_9GAMM</name>
<dbReference type="Pfam" id="PF13561">
    <property type="entry name" value="adh_short_C2"/>
    <property type="match status" value="1"/>
</dbReference>
<dbReference type="EMBL" id="PDET01000017">
    <property type="protein sequence ID" value="PRD13630.1"/>
    <property type="molecule type" value="Genomic_DNA"/>
</dbReference>
<dbReference type="AlphaFoldDB" id="A0A2S9I764"/>
<comment type="caution">
    <text evidence="3">The sequence shown here is derived from an EMBL/GenBank/DDBJ whole genome shotgun (WGS) entry which is preliminary data.</text>
</comment>
<dbReference type="RefSeq" id="WP_105594590.1">
    <property type="nucleotide sequence ID" value="NZ_PDET01000017.1"/>
</dbReference>
<evidence type="ECO:0000313" key="3">
    <source>
        <dbReference type="EMBL" id="PRD13630.1"/>
    </source>
</evidence>
<proteinExistence type="inferred from homology"/>
<dbReference type="OrthoDB" id="9806974at2"/>
<keyword evidence="4" id="KW-1185">Reference proteome</keyword>
<evidence type="ECO:0000256" key="1">
    <source>
        <dbReference type="ARBA" id="ARBA00006484"/>
    </source>
</evidence>
<dbReference type="PRINTS" id="PR00081">
    <property type="entry name" value="GDHRDH"/>
</dbReference>
<keyword evidence="2" id="KW-0560">Oxidoreductase</keyword>
<organism evidence="3 4">
    <name type="scientific">Pantoea coffeiphila</name>
    <dbReference type="NCBI Taxonomy" id="1465635"/>
    <lineage>
        <taxon>Bacteria</taxon>
        <taxon>Pseudomonadati</taxon>
        <taxon>Pseudomonadota</taxon>
        <taxon>Gammaproteobacteria</taxon>
        <taxon>Enterobacterales</taxon>
        <taxon>Erwiniaceae</taxon>
        <taxon>Pantoea</taxon>
    </lineage>
</organism>
<sequence length="251" mass="26535">MSLVKNDSGSTLTNESLKDKSVLIFGGGSGIGLETALRATAAGANVIIVGRDRERTKQMAEEHGFSGWRVADVTDPEAIRLALSTVDVVDHLIMLSGTFTLGKILEADVSLLRQAYEERIWAIVHVLRTLGNKLASDASVTLVSGALTHRPDGNGTAIITSACAAVEVLGRGLALELAPRRVNILAPGPINTPLLYKSVGDARDAWAEVIEANHPLHRFGTPGEAASAAMFLMTNQYMNGAVLNIDGGSRL</sequence>
<dbReference type="PANTHER" id="PTHR43477:SF1">
    <property type="entry name" value="DIHYDROANTICAPSIN 7-DEHYDROGENASE"/>
    <property type="match status" value="1"/>
</dbReference>
<dbReference type="InterPro" id="IPR002347">
    <property type="entry name" value="SDR_fam"/>
</dbReference>
<dbReference type="Gene3D" id="3.40.50.720">
    <property type="entry name" value="NAD(P)-binding Rossmann-like Domain"/>
    <property type="match status" value="1"/>
</dbReference>
<dbReference type="GO" id="GO:0016491">
    <property type="term" value="F:oxidoreductase activity"/>
    <property type="evidence" value="ECO:0007669"/>
    <property type="project" value="UniProtKB-KW"/>
</dbReference>
<dbReference type="InterPro" id="IPR036291">
    <property type="entry name" value="NAD(P)-bd_dom_sf"/>
</dbReference>
<reference evidence="3 4" key="1">
    <citation type="submission" date="2017-10" db="EMBL/GenBank/DDBJ databases">
        <title>Draft genome of two endophytic bacteria isolated from 'guarana' Paullinia cupana (Mart.) Ducke.</title>
        <authorList>
            <person name="Siqueira K.A."/>
            <person name="Liotti R.G."/>
            <person name="Mendes T.A."/>
            <person name="Soares M.A."/>
        </authorList>
    </citation>
    <scope>NUCLEOTIDE SEQUENCE [LARGE SCALE GENOMIC DNA]</scope>
    <source>
        <strain evidence="3 4">342</strain>
    </source>
</reference>